<evidence type="ECO:0000256" key="1">
    <source>
        <dbReference type="SAM" id="MobiDB-lite"/>
    </source>
</evidence>
<feature type="transmembrane region" description="Helical" evidence="2">
    <location>
        <begin position="55"/>
        <end position="77"/>
    </location>
</feature>
<reference evidence="3 4" key="1">
    <citation type="submission" date="2020-08" db="EMBL/GenBank/DDBJ databases">
        <title>Amycolatopsis sp. nov. DR6-1 isolated from Dendrobium heterocarpum.</title>
        <authorList>
            <person name="Tedsree N."/>
            <person name="Kuncharoen N."/>
            <person name="Likhitwitayawuid K."/>
            <person name="Tanasupawat S."/>
        </authorList>
    </citation>
    <scope>NUCLEOTIDE SEQUENCE [LARGE SCALE GENOMIC DNA]</scope>
    <source>
        <strain evidence="3 4">DR6-1</strain>
    </source>
</reference>
<accession>A0A7W3VWH6</accession>
<gene>
    <name evidence="3" type="ORF">H4281_12790</name>
</gene>
<evidence type="ECO:0000313" key="4">
    <source>
        <dbReference type="Proteomes" id="UP000526734"/>
    </source>
</evidence>
<proteinExistence type="predicted"/>
<feature type="transmembrane region" description="Helical" evidence="2">
    <location>
        <begin position="28"/>
        <end position="49"/>
    </location>
</feature>
<comment type="caution">
    <text evidence="3">The sequence shown here is derived from an EMBL/GenBank/DDBJ whole genome shotgun (WGS) entry which is preliminary data.</text>
</comment>
<keyword evidence="2" id="KW-0812">Transmembrane</keyword>
<dbReference type="AlphaFoldDB" id="A0A7W3VWH6"/>
<organism evidence="3 4">
    <name type="scientific">Amycolatopsis dendrobii</name>
    <dbReference type="NCBI Taxonomy" id="2760662"/>
    <lineage>
        <taxon>Bacteria</taxon>
        <taxon>Bacillati</taxon>
        <taxon>Actinomycetota</taxon>
        <taxon>Actinomycetes</taxon>
        <taxon>Pseudonocardiales</taxon>
        <taxon>Pseudonocardiaceae</taxon>
        <taxon>Amycolatopsis</taxon>
    </lineage>
</organism>
<sequence length="102" mass="10359">MTGQHADPIGAPSFPQRLADWAARFRKALAAVLTIAAVPGVLGLINLIPGVHLDAATFATIVTVVGALAGGGVVAAVPNKPPNPPAVDPLYAEDVPRIPKPE</sequence>
<feature type="region of interest" description="Disordered" evidence="1">
    <location>
        <begin position="82"/>
        <end position="102"/>
    </location>
</feature>
<dbReference type="EMBL" id="JACGZW010000004">
    <property type="protein sequence ID" value="MBB1154012.1"/>
    <property type="molecule type" value="Genomic_DNA"/>
</dbReference>
<keyword evidence="2" id="KW-0472">Membrane</keyword>
<keyword evidence="2" id="KW-1133">Transmembrane helix</keyword>
<keyword evidence="4" id="KW-1185">Reference proteome</keyword>
<dbReference type="RefSeq" id="WP_182891102.1">
    <property type="nucleotide sequence ID" value="NZ_JACGZW010000004.1"/>
</dbReference>
<dbReference type="Proteomes" id="UP000526734">
    <property type="component" value="Unassembled WGS sequence"/>
</dbReference>
<evidence type="ECO:0008006" key="5">
    <source>
        <dbReference type="Google" id="ProtNLM"/>
    </source>
</evidence>
<evidence type="ECO:0000313" key="3">
    <source>
        <dbReference type="EMBL" id="MBB1154012.1"/>
    </source>
</evidence>
<evidence type="ECO:0000256" key="2">
    <source>
        <dbReference type="SAM" id="Phobius"/>
    </source>
</evidence>
<protein>
    <recommendedName>
        <fullName evidence="5">Holin</fullName>
    </recommendedName>
</protein>
<name>A0A7W3VWH6_9PSEU</name>